<dbReference type="Gene3D" id="3.60.60.10">
    <property type="entry name" value="Penicillin V Acylase, Chain A"/>
    <property type="match status" value="1"/>
</dbReference>
<dbReference type="SUPFAM" id="SSF56235">
    <property type="entry name" value="N-terminal nucleophile aminohydrolases (Ntn hydrolases)"/>
    <property type="match status" value="1"/>
</dbReference>
<organism evidence="3 4">
    <name type="scientific">Actinomadura fulvescens</name>
    <dbReference type="NCBI Taxonomy" id="46160"/>
    <lineage>
        <taxon>Bacteria</taxon>
        <taxon>Bacillati</taxon>
        <taxon>Actinomycetota</taxon>
        <taxon>Actinomycetes</taxon>
        <taxon>Streptosporangiales</taxon>
        <taxon>Thermomonosporaceae</taxon>
        <taxon>Actinomadura</taxon>
    </lineage>
</organism>
<dbReference type="PANTHER" id="PTHR35527:SF2">
    <property type="entry name" value="HYDROLASE"/>
    <property type="match status" value="1"/>
</dbReference>
<name>A0ABN3PF25_9ACTN</name>
<dbReference type="InterPro" id="IPR052193">
    <property type="entry name" value="Peptidase_C59"/>
</dbReference>
<accession>A0ABN3PF25</accession>
<comment type="caution">
    <text evidence="3">The sequence shown here is derived from an EMBL/GenBank/DDBJ whole genome shotgun (WGS) entry which is preliminary data.</text>
</comment>
<dbReference type="EMBL" id="BAAATD010000001">
    <property type="protein sequence ID" value="GAA2578983.1"/>
    <property type="molecule type" value="Genomic_DNA"/>
</dbReference>
<dbReference type="Pfam" id="PF03417">
    <property type="entry name" value="AAT"/>
    <property type="match status" value="1"/>
</dbReference>
<evidence type="ECO:0000313" key="3">
    <source>
        <dbReference type="EMBL" id="GAA2578983.1"/>
    </source>
</evidence>
<protein>
    <recommendedName>
        <fullName evidence="2">Peptidase C45 hydrolase domain-containing protein</fullName>
    </recommendedName>
</protein>
<evidence type="ECO:0000313" key="4">
    <source>
        <dbReference type="Proteomes" id="UP001501509"/>
    </source>
</evidence>
<evidence type="ECO:0000259" key="2">
    <source>
        <dbReference type="Pfam" id="PF03417"/>
    </source>
</evidence>
<feature type="chain" id="PRO_5047396771" description="Peptidase C45 hydrolase domain-containing protein" evidence="1">
    <location>
        <begin position="24"/>
        <end position="338"/>
    </location>
</feature>
<keyword evidence="1" id="KW-0732">Signal</keyword>
<keyword evidence="4" id="KW-1185">Reference proteome</keyword>
<sequence length="338" mass="36583">MSTHHLSRRAALLGLPAAGFAAACQGGSAATGDHRALTRDEERSLKTLRLIDAGHPLFAMTLYGPYDPLGKITSPPPATAFACSLFLAGAGPRGPLFGRNFDWRPSPALLLTTRPSNAPTSLSLVDISYLGIDQEAAKRLMGDARLQRSLLQAVRIPFDGMNEHGLAVGMAAVATADPPKVPGRQAVGSARIQRLALDQARTVDEAVAVFRRYNVEFEPGEVPLHYLLADARGKAAAIEFVDGELKVIPSAGGWHDLVNFVLSTADERERRADDRYRAIADRMRRTGGSLDPAGAMDLLSEVAQGHTRWSAVYELRHGELSLALGRDYRKIRRYKLAA</sequence>
<reference evidence="3 4" key="1">
    <citation type="journal article" date="2019" name="Int. J. Syst. Evol. Microbiol.">
        <title>The Global Catalogue of Microorganisms (GCM) 10K type strain sequencing project: providing services to taxonomists for standard genome sequencing and annotation.</title>
        <authorList>
            <consortium name="The Broad Institute Genomics Platform"/>
            <consortium name="The Broad Institute Genome Sequencing Center for Infectious Disease"/>
            <person name="Wu L."/>
            <person name="Ma J."/>
        </authorList>
    </citation>
    <scope>NUCLEOTIDE SEQUENCE [LARGE SCALE GENOMIC DNA]</scope>
    <source>
        <strain evidence="3 4">JCM 6833</strain>
    </source>
</reference>
<dbReference type="RefSeq" id="WP_344537956.1">
    <property type="nucleotide sequence ID" value="NZ_BAAATD010000001.1"/>
</dbReference>
<gene>
    <name evidence="3" type="ORF">GCM10010411_09400</name>
</gene>
<dbReference type="Proteomes" id="UP001501509">
    <property type="component" value="Unassembled WGS sequence"/>
</dbReference>
<dbReference type="PANTHER" id="PTHR35527">
    <property type="entry name" value="CHOLOYLGLYCINE HYDROLASE"/>
    <property type="match status" value="1"/>
</dbReference>
<evidence type="ECO:0000256" key="1">
    <source>
        <dbReference type="SAM" id="SignalP"/>
    </source>
</evidence>
<proteinExistence type="predicted"/>
<feature type="signal peptide" evidence="1">
    <location>
        <begin position="1"/>
        <end position="23"/>
    </location>
</feature>
<dbReference type="InterPro" id="IPR005079">
    <property type="entry name" value="Peptidase_C45_hydrolase"/>
</dbReference>
<dbReference type="InterPro" id="IPR029055">
    <property type="entry name" value="Ntn_hydrolases_N"/>
</dbReference>
<feature type="domain" description="Peptidase C45 hydrolase" evidence="2">
    <location>
        <begin position="159"/>
        <end position="244"/>
    </location>
</feature>